<dbReference type="EMBL" id="CAICTM010001510">
    <property type="protein sequence ID" value="CAB9524249.1"/>
    <property type="molecule type" value="Genomic_DNA"/>
</dbReference>
<evidence type="ECO:0000313" key="2">
    <source>
        <dbReference type="Proteomes" id="UP001153069"/>
    </source>
</evidence>
<evidence type="ECO:0000313" key="1">
    <source>
        <dbReference type="EMBL" id="CAB9524249.1"/>
    </source>
</evidence>
<dbReference type="AlphaFoldDB" id="A0A9N8ESE5"/>
<reference evidence="1" key="1">
    <citation type="submission" date="2020-06" db="EMBL/GenBank/DDBJ databases">
        <authorList>
            <consortium name="Plant Systems Biology data submission"/>
        </authorList>
    </citation>
    <scope>NUCLEOTIDE SEQUENCE</scope>
    <source>
        <strain evidence="1">D6</strain>
    </source>
</reference>
<name>A0A9N8ESE5_9STRA</name>
<sequence>MGHAFSLPGKLREYNRRTNNGRVFDRDLSLRTDLGVRHDNNNDTLVLTNDEVRDREEWRAMKEQGFSEDHRSCSSILDRAIAEATADLWYPPSLSSWDYFPGFVSNFTSNIVMEGGNGQKTRAWEDLSMSFSARTLIADEISEQLYLHAHVMTGLQRAGLIGELVNGNKGLVCNPDFWIEDHRGKKRIAIVGEAKSTHNLPLPMGAHDIVNQYNDAVASSRLDPTRAQILAWSHVGRPVSQLIGYMILNRCRYGMLTSATRTYFLYIDNVDDADIVRISDAWFIGQPGYLRGDRIDMVDFEEIDIRDPIGYGKRGTSFSAQWKDELLAVKVFDATKPGGQGAFEKEIKAHLHLEDAWGQLIPEPRLVSFAFGMWFLGMQMARPPPEGARLDDWGKVPLDVVEGSEGEEEEEELPVEIQERVYSEGEKGELELLEDLKKHGLEDYDCHVDLDDEGRTHLRIPTDVHQMAVKAMEYRFTDGQSEPLCTDRDPNVRVTKGPKKKNPDLAVWGKERLNKFKVPKTVGIGGNELFKPRMNPHVIIEFSWTNKLKEKEIPKFNRQMKDNVADLGQINLGFLFKAKAANGKELAKEEEAASVPLCGYDVYKAESGEQLTPGQPPFLQYRIGVHEDASITIPGVPG</sequence>
<dbReference type="OrthoDB" id="69842at2759"/>
<keyword evidence="2" id="KW-1185">Reference proteome</keyword>
<protein>
    <submittedName>
        <fullName evidence="1">Uncharacterized protein</fullName>
    </submittedName>
</protein>
<accession>A0A9N8ESE5</accession>
<gene>
    <name evidence="1" type="ORF">SEMRO_1512_G278800.1</name>
</gene>
<proteinExistence type="predicted"/>
<organism evidence="1 2">
    <name type="scientific">Seminavis robusta</name>
    <dbReference type="NCBI Taxonomy" id="568900"/>
    <lineage>
        <taxon>Eukaryota</taxon>
        <taxon>Sar</taxon>
        <taxon>Stramenopiles</taxon>
        <taxon>Ochrophyta</taxon>
        <taxon>Bacillariophyta</taxon>
        <taxon>Bacillariophyceae</taxon>
        <taxon>Bacillariophycidae</taxon>
        <taxon>Naviculales</taxon>
        <taxon>Naviculaceae</taxon>
        <taxon>Seminavis</taxon>
    </lineage>
</organism>
<comment type="caution">
    <text evidence="1">The sequence shown here is derived from an EMBL/GenBank/DDBJ whole genome shotgun (WGS) entry which is preliminary data.</text>
</comment>
<dbReference type="Proteomes" id="UP001153069">
    <property type="component" value="Unassembled WGS sequence"/>
</dbReference>